<feature type="DNA-binding region" description="H-T-H motif" evidence="4">
    <location>
        <begin position="51"/>
        <end position="70"/>
    </location>
</feature>
<keyword evidence="1" id="KW-0805">Transcription regulation</keyword>
<feature type="region of interest" description="Disordered" evidence="5">
    <location>
        <begin position="1"/>
        <end position="23"/>
    </location>
</feature>
<proteinExistence type="predicted"/>
<keyword evidence="3" id="KW-0804">Transcription</keyword>
<dbReference type="Pfam" id="PF00440">
    <property type="entry name" value="TetR_N"/>
    <property type="match status" value="1"/>
</dbReference>
<evidence type="ECO:0000256" key="5">
    <source>
        <dbReference type="SAM" id="MobiDB-lite"/>
    </source>
</evidence>
<evidence type="ECO:0000313" key="8">
    <source>
        <dbReference type="Proteomes" id="UP000589520"/>
    </source>
</evidence>
<evidence type="ECO:0000259" key="6">
    <source>
        <dbReference type="PROSITE" id="PS50977"/>
    </source>
</evidence>
<dbReference type="GO" id="GO:0003700">
    <property type="term" value="F:DNA-binding transcription factor activity"/>
    <property type="evidence" value="ECO:0007669"/>
    <property type="project" value="TreeGrafter"/>
</dbReference>
<dbReference type="AlphaFoldDB" id="A0A7Y9TFL3"/>
<dbReference type="PRINTS" id="PR00455">
    <property type="entry name" value="HTHTETR"/>
</dbReference>
<evidence type="ECO:0000256" key="3">
    <source>
        <dbReference type="ARBA" id="ARBA00023163"/>
    </source>
</evidence>
<gene>
    <name evidence="7" type="ORF">HDF17_000027</name>
</gene>
<dbReference type="PANTHER" id="PTHR30055">
    <property type="entry name" value="HTH-TYPE TRANSCRIPTIONAL REGULATOR RUTR"/>
    <property type="match status" value="1"/>
</dbReference>
<comment type="caution">
    <text evidence="7">The sequence shown here is derived from an EMBL/GenBank/DDBJ whole genome shotgun (WGS) entry which is preliminary data.</text>
</comment>
<evidence type="ECO:0000256" key="4">
    <source>
        <dbReference type="PROSITE-ProRule" id="PRU00335"/>
    </source>
</evidence>
<dbReference type="InterPro" id="IPR050109">
    <property type="entry name" value="HTH-type_TetR-like_transc_reg"/>
</dbReference>
<dbReference type="PROSITE" id="PS50977">
    <property type="entry name" value="HTH_TETR_2"/>
    <property type="match status" value="1"/>
</dbReference>
<evidence type="ECO:0000256" key="1">
    <source>
        <dbReference type="ARBA" id="ARBA00023015"/>
    </source>
</evidence>
<evidence type="ECO:0000256" key="2">
    <source>
        <dbReference type="ARBA" id="ARBA00023125"/>
    </source>
</evidence>
<dbReference type="SUPFAM" id="SSF46689">
    <property type="entry name" value="Homeodomain-like"/>
    <property type="match status" value="1"/>
</dbReference>
<dbReference type="GO" id="GO:0000976">
    <property type="term" value="F:transcription cis-regulatory region binding"/>
    <property type="evidence" value="ECO:0007669"/>
    <property type="project" value="TreeGrafter"/>
</dbReference>
<reference evidence="7 8" key="1">
    <citation type="submission" date="2020-07" db="EMBL/GenBank/DDBJ databases">
        <title>Genomic Encyclopedia of Type Strains, Phase IV (KMG-V): Genome sequencing to study the core and pangenomes of soil and plant-associated prokaryotes.</title>
        <authorList>
            <person name="Whitman W."/>
        </authorList>
    </citation>
    <scope>NUCLEOTIDE SEQUENCE [LARGE SCALE GENOMIC DNA]</scope>
    <source>
        <strain evidence="7 8">X4EP2</strain>
    </source>
</reference>
<dbReference type="Gene3D" id="1.10.357.10">
    <property type="entry name" value="Tetracycline Repressor, domain 2"/>
    <property type="match status" value="1"/>
</dbReference>
<keyword evidence="8" id="KW-1185">Reference proteome</keyword>
<dbReference type="EMBL" id="JACCCW010000001">
    <property type="protein sequence ID" value="NYF77740.1"/>
    <property type="molecule type" value="Genomic_DNA"/>
</dbReference>
<name>A0A7Y9TFL3_9BACT</name>
<dbReference type="InterPro" id="IPR001647">
    <property type="entry name" value="HTH_TetR"/>
</dbReference>
<protein>
    <submittedName>
        <fullName evidence="7">AcrR family transcriptional regulator</fullName>
    </submittedName>
</protein>
<feature type="domain" description="HTH tetR-type" evidence="6">
    <location>
        <begin position="28"/>
        <end position="88"/>
    </location>
</feature>
<accession>A0A7Y9TFL3</accession>
<evidence type="ECO:0000313" key="7">
    <source>
        <dbReference type="EMBL" id="NYF77740.1"/>
    </source>
</evidence>
<dbReference type="InterPro" id="IPR009057">
    <property type="entry name" value="Homeodomain-like_sf"/>
</dbReference>
<dbReference type="Proteomes" id="UP000589520">
    <property type="component" value="Unassembled WGS sequence"/>
</dbReference>
<sequence>MTSKIDDVRSPQAPPRAKSINKHQAKTEATLNDLLDAAEKIFVRDGFERAQLETIAAEAGRTKGAVYAHFKGKEDLFLALFERQVRSRMAAMRSWPDAMSTEERILAGREEFINSVSDSHHWPILTLEFKLFALRNTVSLERTKEIYRLLFGDLDQALPWTRKPSEAPENEDLLILALLRSIPSAIAMEQHFIPILESPHMVKKTMALAYNSLFAWKNPAIAELLTHKSPVKQSRSSKKSKE</sequence>
<dbReference type="RefSeq" id="WP_281372336.1">
    <property type="nucleotide sequence ID" value="NZ_JACCCW010000001.1"/>
</dbReference>
<dbReference type="PANTHER" id="PTHR30055:SF234">
    <property type="entry name" value="HTH-TYPE TRANSCRIPTIONAL REGULATOR BETI"/>
    <property type="match status" value="1"/>
</dbReference>
<keyword evidence="2 4" id="KW-0238">DNA-binding</keyword>
<organism evidence="7 8">
    <name type="scientific">Granulicella arctica</name>
    <dbReference type="NCBI Taxonomy" id="940613"/>
    <lineage>
        <taxon>Bacteria</taxon>
        <taxon>Pseudomonadati</taxon>
        <taxon>Acidobacteriota</taxon>
        <taxon>Terriglobia</taxon>
        <taxon>Terriglobales</taxon>
        <taxon>Acidobacteriaceae</taxon>
        <taxon>Granulicella</taxon>
    </lineage>
</organism>